<dbReference type="NCBIfam" id="NF003989">
    <property type="entry name" value="PRK05472.1-3"/>
    <property type="match status" value="1"/>
</dbReference>
<dbReference type="GO" id="GO:0003700">
    <property type="term" value="F:DNA-binding transcription factor activity"/>
    <property type="evidence" value="ECO:0007669"/>
    <property type="project" value="UniProtKB-UniRule"/>
</dbReference>
<gene>
    <name evidence="7" type="primary">rex</name>
    <name evidence="9" type="ORF">FD02_GL000763</name>
</gene>
<dbReference type="Gene3D" id="1.10.10.10">
    <property type="entry name" value="Winged helix-like DNA-binding domain superfamily/Winged helix DNA-binding domain"/>
    <property type="match status" value="1"/>
</dbReference>
<dbReference type="OrthoDB" id="9784760at2"/>
<evidence type="ECO:0000256" key="5">
    <source>
        <dbReference type="ARBA" id="ARBA00023125"/>
    </source>
</evidence>
<evidence type="ECO:0000256" key="7">
    <source>
        <dbReference type="HAMAP-Rule" id="MF_01131"/>
    </source>
</evidence>
<protein>
    <recommendedName>
        <fullName evidence="7">Redox-sensing transcriptional repressor Rex</fullName>
    </recommendedName>
</protein>
<keyword evidence="10" id="KW-1185">Reference proteome</keyword>
<evidence type="ECO:0000256" key="3">
    <source>
        <dbReference type="ARBA" id="ARBA00023015"/>
    </source>
</evidence>
<dbReference type="PANTHER" id="PTHR35786:SF1">
    <property type="entry name" value="REDOX-SENSING TRANSCRIPTIONAL REPRESSOR REX 1"/>
    <property type="match status" value="1"/>
</dbReference>
<keyword evidence="1 7" id="KW-0963">Cytoplasm</keyword>
<name>A0A0R1JSW0_9LACO</name>
<keyword evidence="4 7" id="KW-0520">NAD</keyword>
<dbReference type="PATRIC" id="fig|1291734.4.peg.790"/>
<evidence type="ECO:0000313" key="10">
    <source>
        <dbReference type="Proteomes" id="UP000051804"/>
    </source>
</evidence>
<dbReference type="SMART" id="SM00881">
    <property type="entry name" value="CoA_binding"/>
    <property type="match status" value="1"/>
</dbReference>
<dbReference type="AlphaFoldDB" id="A0A0R1JSW0"/>
<comment type="subcellular location">
    <subcellularLocation>
        <location evidence="7">Cytoplasm</location>
    </subcellularLocation>
</comment>
<dbReference type="SUPFAM" id="SSF51735">
    <property type="entry name" value="NAD(P)-binding Rossmann-fold domains"/>
    <property type="match status" value="1"/>
</dbReference>
<dbReference type="GO" id="GO:0005737">
    <property type="term" value="C:cytoplasm"/>
    <property type="evidence" value="ECO:0007669"/>
    <property type="project" value="UniProtKB-SubCell"/>
</dbReference>
<keyword evidence="2 7" id="KW-0678">Repressor</keyword>
<dbReference type="InterPro" id="IPR003781">
    <property type="entry name" value="CoA-bd"/>
</dbReference>
<dbReference type="RefSeq" id="WP_054722543.1">
    <property type="nucleotide sequence ID" value="NZ_AZDJ01000001.1"/>
</dbReference>
<dbReference type="STRING" id="1291734.FD02_GL000763"/>
<dbReference type="InterPro" id="IPR036390">
    <property type="entry name" value="WH_DNA-bd_sf"/>
</dbReference>
<organism evidence="9 10">
    <name type="scientific">Lacticaseibacillus nasuensis JCM 17158</name>
    <dbReference type="NCBI Taxonomy" id="1291734"/>
    <lineage>
        <taxon>Bacteria</taxon>
        <taxon>Bacillati</taxon>
        <taxon>Bacillota</taxon>
        <taxon>Bacilli</taxon>
        <taxon>Lactobacillales</taxon>
        <taxon>Lactobacillaceae</taxon>
        <taxon>Lacticaseibacillus</taxon>
    </lineage>
</organism>
<keyword evidence="5 7" id="KW-0238">DNA-binding</keyword>
<dbReference type="Pfam" id="PF02629">
    <property type="entry name" value="CoA_binding"/>
    <property type="match status" value="1"/>
</dbReference>
<dbReference type="NCBIfam" id="NF003995">
    <property type="entry name" value="PRK05472.2-4"/>
    <property type="match status" value="1"/>
</dbReference>
<dbReference type="InterPro" id="IPR009718">
    <property type="entry name" value="Rex_DNA-bd_C_dom"/>
</dbReference>
<dbReference type="InterPro" id="IPR022876">
    <property type="entry name" value="Tscrpt_rep_Rex"/>
</dbReference>
<evidence type="ECO:0000256" key="2">
    <source>
        <dbReference type="ARBA" id="ARBA00022491"/>
    </source>
</evidence>
<accession>A0A0R1JSW0</accession>
<feature type="binding site" evidence="7">
    <location>
        <begin position="92"/>
        <end position="97"/>
    </location>
    <ligand>
        <name>NAD(+)</name>
        <dbReference type="ChEBI" id="CHEBI:57540"/>
    </ligand>
</feature>
<dbReference type="PANTHER" id="PTHR35786">
    <property type="entry name" value="REDOX-SENSING TRANSCRIPTIONAL REPRESSOR REX"/>
    <property type="match status" value="1"/>
</dbReference>
<proteinExistence type="inferred from homology"/>
<dbReference type="Pfam" id="PF06971">
    <property type="entry name" value="Put_DNA-bind_N"/>
    <property type="match status" value="1"/>
</dbReference>
<dbReference type="Gene3D" id="3.40.50.720">
    <property type="entry name" value="NAD(P)-binding Rossmann-like Domain"/>
    <property type="match status" value="1"/>
</dbReference>
<dbReference type="HAMAP" id="MF_01131">
    <property type="entry name" value="Rex"/>
    <property type="match status" value="1"/>
</dbReference>
<dbReference type="GO" id="GO:0045892">
    <property type="term" value="P:negative regulation of DNA-templated transcription"/>
    <property type="evidence" value="ECO:0007669"/>
    <property type="project" value="InterPro"/>
</dbReference>
<keyword evidence="3 7" id="KW-0805">Transcription regulation</keyword>
<evidence type="ECO:0000256" key="1">
    <source>
        <dbReference type="ARBA" id="ARBA00022490"/>
    </source>
</evidence>
<comment type="caution">
    <text evidence="9">The sequence shown here is derived from an EMBL/GenBank/DDBJ whole genome shotgun (WGS) entry which is preliminary data.</text>
</comment>
<reference evidence="9 10" key="1">
    <citation type="journal article" date="2015" name="Genome Announc.">
        <title>Expanding the biotechnology potential of lactobacilli through comparative genomics of 213 strains and associated genera.</title>
        <authorList>
            <person name="Sun Z."/>
            <person name="Harris H.M."/>
            <person name="McCann A."/>
            <person name="Guo C."/>
            <person name="Argimon S."/>
            <person name="Zhang W."/>
            <person name="Yang X."/>
            <person name="Jeffery I.B."/>
            <person name="Cooney J.C."/>
            <person name="Kagawa T.F."/>
            <person name="Liu W."/>
            <person name="Song Y."/>
            <person name="Salvetti E."/>
            <person name="Wrobel A."/>
            <person name="Rasinkangas P."/>
            <person name="Parkhill J."/>
            <person name="Rea M.C."/>
            <person name="O'Sullivan O."/>
            <person name="Ritari J."/>
            <person name="Douillard F.P."/>
            <person name="Paul Ross R."/>
            <person name="Yang R."/>
            <person name="Briner A.E."/>
            <person name="Felis G.E."/>
            <person name="de Vos W.M."/>
            <person name="Barrangou R."/>
            <person name="Klaenhammer T.R."/>
            <person name="Caufield P.W."/>
            <person name="Cui Y."/>
            <person name="Zhang H."/>
            <person name="O'Toole P.W."/>
        </authorList>
    </citation>
    <scope>NUCLEOTIDE SEQUENCE [LARGE SCALE GENOMIC DNA]</scope>
    <source>
        <strain evidence="9 10">JCM 17158</strain>
    </source>
</reference>
<evidence type="ECO:0000259" key="8">
    <source>
        <dbReference type="SMART" id="SM00881"/>
    </source>
</evidence>
<evidence type="ECO:0000256" key="6">
    <source>
        <dbReference type="ARBA" id="ARBA00023163"/>
    </source>
</evidence>
<feature type="domain" description="CoA-binding" evidence="8">
    <location>
        <begin position="82"/>
        <end position="181"/>
    </location>
</feature>
<dbReference type="Proteomes" id="UP000051804">
    <property type="component" value="Unassembled WGS sequence"/>
</dbReference>
<comment type="subunit">
    <text evidence="7">Homodimer.</text>
</comment>
<dbReference type="InterPro" id="IPR036388">
    <property type="entry name" value="WH-like_DNA-bd_sf"/>
</dbReference>
<feature type="DNA-binding region" description="H-T-H motif" evidence="7">
    <location>
        <begin position="18"/>
        <end position="57"/>
    </location>
</feature>
<dbReference type="GO" id="GO:0003677">
    <property type="term" value="F:DNA binding"/>
    <property type="evidence" value="ECO:0007669"/>
    <property type="project" value="UniProtKB-UniRule"/>
</dbReference>
<dbReference type="SUPFAM" id="SSF46785">
    <property type="entry name" value="Winged helix' DNA-binding domain"/>
    <property type="match status" value="1"/>
</dbReference>
<dbReference type="EMBL" id="AZDJ01000001">
    <property type="protein sequence ID" value="KRK74168.1"/>
    <property type="molecule type" value="Genomic_DNA"/>
</dbReference>
<keyword evidence="6 7" id="KW-0804">Transcription</keyword>
<evidence type="ECO:0000313" key="9">
    <source>
        <dbReference type="EMBL" id="KRK74168.1"/>
    </source>
</evidence>
<comment type="function">
    <text evidence="7">Modulates transcription in response to changes in cellular NADH/NAD(+) redox state.</text>
</comment>
<comment type="similarity">
    <text evidence="7">Belongs to the transcriptional regulatory Rex family.</text>
</comment>
<dbReference type="GO" id="GO:0051775">
    <property type="term" value="P:response to redox state"/>
    <property type="evidence" value="ECO:0007669"/>
    <property type="project" value="InterPro"/>
</dbReference>
<dbReference type="InterPro" id="IPR036291">
    <property type="entry name" value="NAD(P)-bd_dom_sf"/>
</dbReference>
<sequence>MSEQNRRIPRATIRRIPLYYRAIEQLQRQGVQRVRSDRLSEIIHIPSATIRRDFSHFGELGKSGYGYSVSRLAAAFGALLEVESAEHIAIIGVGGLGRALIVNNFRRNPDLTIVVAFDIDPAKVGQSIAGVPVYAFTELAQRLPPGVHTAIMAVPSAAQAAVVPVLENAGVTAIMTFAPLPVQCRPTTTIRYIDLTSELQSLLFTARQREAQVAKVD</sequence>
<evidence type="ECO:0000256" key="4">
    <source>
        <dbReference type="ARBA" id="ARBA00023027"/>
    </source>
</evidence>